<reference evidence="1 2" key="1">
    <citation type="submission" date="2015-09" db="EMBL/GenBank/DDBJ databases">
        <title>Host preference determinants of Valsa canker pathogens revealed by comparative genomics.</title>
        <authorList>
            <person name="Yin Z."/>
            <person name="Huang L."/>
        </authorList>
    </citation>
    <scope>NUCLEOTIDE SEQUENCE [LARGE SCALE GENOMIC DNA]</scope>
    <source>
        <strain evidence="1 2">YSFL</strain>
    </source>
</reference>
<gene>
    <name evidence="1" type="ORF">VSDG_00440</name>
</gene>
<accession>A0A423WQ14</accession>
<protein>
    <submittedName>
        <fullName evidence="1">Uncharacterized protein</fullName>
    </submittedName>
</protein>
<proteinExistence type="predicted"/>
<comment type="caution">
    <text evidence="1">The sequence shown here is derived from an EMBL/GenBank/DDBJ whole genome shotgun (WGS) entry which is preliminary data.</text>
</comment>
<keyword evidence="2" id="KW-1185">Reference proteome</keyword>
<dbReference type="AlphaFoldDB" id="A0A423WQ14"/>
<evidence type="ECO:0000313" key="1">
    <source>
        <dbReference type="EMBL" id="ROW05501.1"/>
    </source>
</evidence>
<evidence type="ECO:0000313" key="2">
    <source>
        <dbReference type="Proteomes" id="UP000284375"/>
    </source>
</evidence>
<name>A0A423WQ14_CYTCH</name>
<dbReference type="Proteomes" id="UP000284375">
    <property type="component" value="Unassembled WGS sequence"/>
</dbReference>
<dbReference type="EMBL" id="LJZO01000001">
    <property type="protein sequence ID" value="ROW05501.1"/>
    <property type="molecule type" value="Genomic_DNA"/>
</dbReference>
<sequence>MVAEVGVHNDDVVAPGELQAVDVCGAQAELARAGLEGDVWGVGLHELVGDFLGAIGGAVVDNDEIPVDVAIERRDKEVGLELELGYWHRDGTTAKRGAYFSVNIRCSSQVMMGRFWRSLKVGRITE</sequence>
<organism evidence="1 2">
    <name type="scientific">Cytospora chrysosperma</name>
    <name type="common">Cytospora canker fungus</name>
    <name type="synonym">Sphaeria chrysosperma</name>
    <dbReference type="NCBI Taxonomy" id="252740"/>
    <lineage>
        <taxon>Eukaryota</taxon>
        <taxon>Fungi</taxon>
        <taxon>Dikarya</taxon>
        <taxon>Ascomycota</taxon>
        <taxon>Pezizomycotina</taxon>
        <taxon>Sordariomycetes</taxon>
        <taxon>Sordariomycetidae</taxon>
        <taxon>Diaporthales</taxon>
        <taxon>Cytosporaceae</taxon>
        <taxon>Cytospora</taxon>
    </lineage>
</organism>